<dbReference type="AlphaFoldDB" id="B6BH43"/>
<proteinExistence type="predicted"/>
<evidence type="ECO:0000259" key="4">
    <source>
        <dbReference type="PROSITE" id="PS50111"/>
    </source>
</evidence>
<dbReference type="STRING" id="929558.SMGD1_1308"/>
<keyword evidence="6" id="KW-1185">Reference proteome</keyword>
<dbReference type="eggNOG" id="COG0840">
    <property type="taxonomic scope" value="Bacteria"/>
</dbReference>
<dbReference type="PATRIC" id="fig|929558.5.peg.1299"/>
<dbReference type="PROSITE" id="PS50111">
    <property type="entry name" value="CHEMOTAXIS_TRANSDUC_2"/>
    <property type="match status" value="1"/>
</dbReference>
<evidence type="ECO:0000313" key="5">
    <source>
        <dbReference type="EMBL" id="EHP29832.1"/>
    </source>
</evidence>
<evidence type="ECO:0000256" key="3">
    <source>
        <dbReference type="SAM" id="Coils"/>
    </source>
</evidence>
<dbReference type="GO" id="GO:0016020">
    <property type="term" value="C:membrane"/>
    <property type="evidence" value="ECO:0007669"/>
    <property type="project" value="InterPro"/>
</dbReference>
<dbReference type="Pfam" id="PF00015">
    <property type="entry name" value="MCPsignal"/>
    <property type="match status" value="1"/>
</dbReference>
<dbReference type="SUPFAM" id="SSF58104">
    <property type="entry name" value="Methyl-accepting chemotaxis protein (MCP) signaling domain"/>
    <property type="match status" value="1"/>
</dbReference>
<accession>H1FRU6</accession>
<sequence length="370" mass="41379">MLFNKNKEILLKLKERDERIASLESEVQMLGSQIEELRRENSSHRDDTVMADLTKALTNGLITGCDSDLVEIRGDLENNLRTLELLDSNEDKNKEFTLKVNDELDKLHNTSDALLEHITSTFDQVNTLNENVGSISDVINLIKDISDQTNLLALNAAIEAARAGEHGRGFAVVADEVRKLAERTQKATSEVEITVQSLKQNTQEVHEHSKAMEELSQSSIGSMDLFSTEMHALADNATAIEQESKDIGNSIFIILSKLDHLIFKANGYKTVFRGEVTSDFKSDTECRLGKWYHTGKGKENFSGCSSYSRLATPHKEVHDNIQKAVDCVKKGSCSKESDNVMTYFNRAEEASRKVVALLSSMLVEEKAQRH</sequence>
<dbReference type="Proteomes" id="UP000006431">
    <property type="component" value="Unassembled WGS sequence"/>
</dbReference>
<evidence type="ECO:0000256" key="1">
    <source>
        <dbReference type="ARBA" id="ARBA00023224"/>
    </source>
</evidence>
<dbReference type="PANTHER" id="PTHR32089:SF112">
    <property type="entry name" value="LYSOZYME-LIKE PROTEIN-RELATED"/>
    <property type="match status" value="1"/>
</dbReference>
<feature type="coiled-coil region" evidence="3">
    <location>
        <begin position="6"/>
        <end position="47"/>
    </location>
</feature>
<dbReference type="HOGENOM" id="CLU_000445_21_0_7"/>
<accession>B6BH43</accession>
<organism evidence="5 6">
    <name type="scientific">Sulfurimonas gotlandica (strain DSM 19862 / JCM 16533 / GD1)</name>
    <dbReference type="NCBI Taxonomy" id="929558"/>
    <lineage>
        <taxon>Bacteria</taxon>
        <taxon>Pseudomonadati</taxon>
        <taxon>Campylobacterota</taxon>
        <taxon>Epsilonproteobacteria</taxon>
        <taxon>Campylobacterales</taxon>
        <taxon>Sulfurimonadaceae</taxon>
        <taxon>Sulfurimonas</taxon>
    </lineage>
</organism>
<keyword evidence="1 2" id="KW-0807">Transducer</keyword>
<dbReference type="InterPro" id="IPR025991">
    <property type="entry name" value="Chemoreceptor_zinc-bind_dom"/>
</dbReference>
<dbReference type="Gene3D" id="1.10.287.950">
    <property type="entry name" value="Methyl-accepting chemotaxis protein"/>
    <property type="match status" value="1"/>
</dbReference>
<dbReference type="Pfam" id="PF13682">
    <property type="entry name" value="CZB"/>
    <property type="match status" value="1"/>
</dbReference>
<dbReference type="InterPro" id="IPR004089">
    <property type="entry name" value="MCPsignal_dom"/>
</dbReference>
<evidence type="ECO:0000313" key="6">
    <source>
        <dbReference type="Proteomes" id="UP000006431"/>
    </source>
</evidence>
<dbReference type="GO" id="GO:0007165">
    <property type="term" value="P:signal transduction"/>
    <property type="evidence" value="ECO:0007669"/>
    <property type="project" value="UniProtKB-KW"/>
</dbReference>
<evidence type="ECO:0000256" key="2">
    <source>
        <dbReference type="PROSITE-ProRule" id="PRU00284"/>
    </source>
</evidence>
<comment type="caution">
    <text evidence="5">The sequence shown here is derived from an EMBL/GenBank/DDBJ whole genome shotgun (WGS) entry which is preliminary data.</text>
</comment>
<protein>
    <submittedName>
        <fullName evidence="5">Methyl-accepting chemotaxis sensory transducer</fullName>
    </submittedName>
</protein>
<dbReference type="SMART" id="SM00283">
    <property type="entry name" value="MA"/>
    <property type="match status" value="1"/>
</dbReference>
<dbReference type="PANTHER" id="PTHR32089">
    <property type="entry name" value="METHYL-ACCEPTING CHEMOTAXIS PROTEIN MCPB"/>
    <property type="match status" value="1"/>
</dbReference>
<name>B6BH43_SULGG</name>
<keyword evidence="3" id="KW-0175">Coiled coil</keyword>
<dbReference type="OrthoDB" id="9765597at2"/>
<gene>
    <name evidence="5" type="ORF">SMGD1_1308</name>
</gene>
<dbReference type="EMBL" id="AFRZ01000001">
    <property type="protein sequence ID" value="EHP29832.1"/>
    <property type="molecule type" value="Genomic_DNA"/>
</dbReference>
<reference evidence="5 6" key="1">
    <citation type="journal article" date="2012" name="Proc. Natl. Acad. Sci. U.S.A.">
        <title>Genome and physiology of a model Epsilonproteobacterium responsible for sulfide detoxification in marine oxygen depletion zones.</title>
        <authorList>
            <person name="Grote J."/>
            <person name="Schott T."/>
            <person name="Bruckner C.G."/>
            <person name="Glockner F.O."/>
            <person name="Jost G."/>
            <person name="Teeling H."/>
            <person name="Labrenz M."/>
            <person name="Jurgens K."/>
        </authorList>
    </citation>
    <scope>NUCLEOTIDE SEQUENCE [LARGE SCALE GENOMIC DNA]</scope>
    <source>
        <strain evidence="5 6">GD1</strain>
    </source>
</reference>
<dbReference type="Gene3D" id="1.20.120.30">
    <property type="entry name" value="Aspartate receptor, ligand-binding domain"/>
    <property type="match status" value="1"/>
</dbReference>
<feature type="domain" description="Methyl-accepting transducer" evidence="4">
    <location>
        <begin position="112"/>
        <end position="204"/>
    </location>
</feature>